<dbReference type="AlphaFoldDB" id="A0A8H3DNZ2"/>
<evidence type="ECO:0000313" key="3">
    <source>
        <dbReference type="Proteomes" id="UP000663831"/>
    </source>
</evidence>
<evidence type="ECO:0000256" key="1">
    <source>
        <dbReference type="SAM" id="MobiDB-lite"/>
    </source>
</evidence>
<gene>
    <name evidence="2" type="ORF">RDB_LOCUS176325</name>
</gene>
<feature type="region of interest" description="Disordered" evidence="1">
    <location>
        <begin position="168"/>
        <end position="191"/>
    </location>
</feature>
<organism evidence="2 3">
    <name type="scientific">Rhizoctonia solani</name>
    <dbReference type="NCBI Taxonomy" id="456999"/>
    <lineage>
        <taxon>Eukaryota</taxon>
        <taxon>Fungi</taxon>
        <taxon>Dikarya</taxon>
        <taxon>Basidiomycota</taxon>
        <taxon>Agaricomycotina</taxon>
        <taxon>Agaricomycetes</taxon>
        <taxon>Cantharellales</taxon>
        <taxon>Ceratobasidiaceae</taxon>
        <taxon>Rhizoctonia</taxon>
    </lineage>
</organism>
<dbReference type="Proteomes" id="UP000663831">
    <property type="component" value="Unassembled WGS sequence"/>
</dbReference>
<dbReference type="EMBL" id="CAJMWV010010154">
    <property type="protein sequence ID" value="CAE6541127.1"/>
    <property type="molecule type" value="Genomic_DNA"/>
</dbReference>
<name>A0A8H3DNZ2_9AGAM</name>
<evidence type="ECO:0000313" key="2">
    <source>
        <dbReference type="EMBL" id="CAE6541127.1"/>
    </source>
</evidence>
<reference evidence="2" key="1">
    <citation type="submission" date="2021-01" db="EMBL/GenBank/DDBJ databases">
        <authorList>
            <person name="Kaushik A."/>
        </authorList>
    </citation>
    <scope>NUCLEOTIDE SEQUENCE</scope>
    <source>
        <strain evidence="2">AG3-1AP</strain>
    </source>
</reference>
<accession>A0A8H3DNZ2</accession>
<protein>
    <submittedName>
        <fullName evidence="2">Uncharacterized protein</fullName>
    </submittedName>
</protein>
<proteinExistence type="predicted"/>
<sequence length="379" mass="42542">MLKFPNLSDQVFSPPELPAYLRNVHDLKLIEGVPSNDEMIGIHTVIRVANKVVDVQGVGDPGLHARLSEYLFETQMGKGLLNHLLSNHPVAKYRSKYLCTFTNDVTYMPPVLPGHISVNLEPIFGSPSEDQVIKVHEAMLPSMFDPQVNIDLSQHLFDIQMAKFIKNTSQDRPSPVPQKAASPPISASATETKAFKHEADLTEELQMDGFKTGVGHGAMKLELNQWPEITPRCVHDVHVRGALQQSNKLVEQLGEVLGNINGVLVRIQHTMIRLQGQFRDDAEYNVRAMGRMVNSKGDVIEQMGYLKRTNPIDPWSVNFHIRGQGHSLYVPETRLAAYLKFYGLEEGLCYEEDSILRVKEGLERLARERLGEYLSGQVG</sequence>
<comment type="caution">
    <text evidence="2">The sequence shown here is derived from an EMBL/GenBank/DDBJ whole genome shotgun (WGS) entry which is preliminary data.</text>
</comment>